<dbReference type="InterPro" id="IPR050189">
    <property type="entry name" value="MFS_Efflux_Transporters"/>
</dbReference>
<dbReference type="SUPFAM" id="SSF103473">
    <property type="entry name" value="MFS general substrate transporter"/>
    <property type="match status" value="1"/>
</dbReference>
<dbReference type="PANTHER" id="PTHR43124">
    <property type="entry name" value="PURINE EFFLUX PUMP PBUE"/>
    <property type="match status" value="1"/>
</dbReference>
<keyword evidence="2" id="KW-1003">Cell membrane</keyword>
<dbReference type="Pfam" id="PF07690">
    <property type="entry name" value="MFS_1"/>
    <property type="match status" value="1"/>
</dbReference>
<dbReference type="InterPro" id="IPR036259">
    <property type="entry name" value="MFS_trans_sf"/>
</dbReference>
<feature type="transmembrane region" description="Helical" evidence="7">
    <location>
        <begin position="131"/>
        <end position="152"/>
    </location>
</feature>
<evidence type="ECO:0000256" key="5">
    <source>
        <dbReference type="ARBA" id="ARBA00023136"/>
    </source>
</evidence>
<keyword evidence="10" id="KW-1185">Reference proteome</keyword>
<dbReference type="Proteomes" id="UP001428817">
    <property type="component" value="Unassembled WGS sequence"/>
</dbReference>
<dbReference type="PROSITE" id="PS50850">
    <property type="entry name" value="MFS"/>
    <property type="match status" value="1"/>
</dbReference>
<keyword evidence="5 7" id="KW-0472">Membrane</keyword>
<feature type="transmembrane region" description="Helical" evidence="7">
    <location>
        <begin position="205"/>
        <end position="226"/>
    </location>
</feature>
<evidence type="ECO:0000313" key="10">
    <source>
        <dbReference type="Proteomes" id="UP001428817"/>
    </source>
</evidence>
<dbReference type="EMBL" id="BAABJP010000010">
    <property type="protein sequence ID" value="GAA5154976.1"/>
    <property type="molecule type" value="Genomic_DNA"/>
</dbReference>
<dbReference type="CDD" id="cd17324">
    <property type="entry name" value="MFS_NepI_like"/>
    <property type="match status" value="1"/>
</dbReference>
<reference evidence="10" key="1">
    <citation type="journal article" date="2019" name="Int. J. Syst. Evol. Microbiol.">
        <title>The Global Catalogue of Microorganisms (GCM) 10K type strain sequencing project: providing services to taxonomists for standard genome sequencing and annotation.</title>
        <authorList>
            <consortium name="The Broad Institute Genomics Platform"/>
            <consortium name="The Broad Institute Genome Sequencing Center for Infectious Disease"/>
            <person name="Wu L."/>
            <person name="Ma J."/>
        </authorList>
    </citation>
    <scope>NUCLEOTIDE SEQUENCE [LARGE SCALE GENOMIC DNA]</scope>
    <source>
        <strain evidence="10">JCM 18303</strain>
    </source>
</reference>
<feature type="transmembrane region" description="Helical" evidence="7">
    <location>
        <begin position="70"/>
        <end position="93"/>
    </location>
</feature>
<feature type="compositionally biased region" description="Polar residues" evidence="6">
    <location>
        <begin position="405"/>
        <end position="416"/>
    </location>
</feature>
<evidence type="ECO:0000256" key="1">
    <source>
        <dbReference type="ARBA" id="ARBA00004651"/>
    </source>
</evidence>
<evidence type="ECO:0000313" key="9">
    <source>
        <dbReference type="EMBL" id="GAA5154976.1"/>
    </source>
</evidence>
<comment type="subcellular location">
    <subcellularLocation>
        <location evidence="1">Cell membrane</location>
        <topology evidence="1">Multi-pass membrane protein</topology>
    </subcellularLocation>
</comment>
<feature type="transmembrane region" description="Helical" evidence="7">
    <location>
        <begin position="42"/>
        <end position="63"/>
    </location>
</feature>
<keyword evidence="4 7" id="KW-1133">Transmembrane helix</keyword>
<keyword evidence="3 7" id="KW-0812">Transmembrane</keyword>
<evidence type="ECO:0000256" key="7">
    <source>
        <dbReference type="SAM" id="Phobius"/>
    </source>
</evidence>
<comment type="caution">
    <text evidence="9">The sequence shown here is derived from an EMBL/GenBank/DDBJ whole genome shotgun (WGS) entry which is preliminary data.</text>
</comment>
<dbReference type="PANTHER" id="PTHR43124:SF8">
    <property type="entry name" value="INNER MEMBRANE TRANSPORT PROTEIN YDHP"/>
    <property type="match status" value="1"/>
</dbReference>
<feature type="transmembrane region" description="Helical" evidence="7">
    <location>
        <begin position="355"/>
        <end position="375"/>
    </location>
</feature>
<organism evidence="9 10">
    <name type="scientific">Pseudonocardia eucalypti</name>
    <dbReference type="NCBI Taxonomy" id="648755"/>
    <lineage>
        <taxon>Bacteria</taxon>
        <taxon>Bacillati</taxon>
        <taxon>Actinomycetota</taxon>
        <taxon>Actinomycetes</taxon>
        <taxon>Pseudonocardiales</taxon>
        <taxon>Pseudonocardiaceae</taxon>
        <taxon>Pseudonocardia</taxon>
    </lineage>
</organism>
<evidence type="ECO:0000256" key="4">
    <source>
        <dbReference type="ARBA" id="ARBA00022989"/>
    </source>
</evidence>
<dbReference type="InterPro" id="IPR011701">
    <property type="entry name" value="MFS"/>
</dbReference>
<feature type="domain" description="Major facilitator superfamily (MFS) profile" evidence="8">
    <location>
        <begin position="4"/>
        <end position="381"/>
    </location>
</feature>
<accession>A0ABP9Q578</accession>
<protein>
    <submittedName>
        <fullName evidence="9">MFS transporter</fullName>
    </submittedName>
</protein>
<dbReference type="RefSeq" id="WP_185063838.1">
    <property type="nucleotide sequence ID" value="NZ_BAABJP010000010.1"/>
</dbReference>
<dbReference type="InterPro" id="IPR020846">
    <property type="entry name" value="MFS_dom"/>
</dbReference>
<gene>
    <name evidence="9" type="ORF">GCM10023321_27540</name>
</gene>
<evidence type="ECO:0000256" key="2">
    <source>
        <dbReference type="ARBA" id="ARBA00022475"/>
    </source>
</evidence>
<feature type="region of interest" description="Disordered" evidence="6">
    <location>
        <begin position="383"/>
        <end position="424"/>
    </location>
</feature>
<dbReference type="Gene3D" id="1.20.1250.20">
    <property type="entry name" value="MFS general substrate transporter like domains"/>
    <property type="match status" value="2"/>
</dbReference>
<feature type="transmembrane region" description="Helical" evidence="7">
    <location>
        <begin position="269"/>
        <end position="286"/>
    </location>
</feature>
<feature type="transmembrane region" description="Helical" evidence="7">
    <location>
        <begin position="232"/>
        <end position="257"/>
    </location>
</feature>
<feature type="transmembrane region" description="Helical" evidence="7">
    <location>
        <begin position="325"/>
        <end position="349"/>
    </location>
</feature>
<feature type="transmembrane region" description="Helical" evidence="7">
    <location>
        <begin position="99"/>
        <end position="119"/>
    </location>
</feature>
<feature type="transmembrane region" description="Helical" evidence="7">
    <location>
        <begin position="292"/>
        <end position="313"/>
    </location>
</feature>
<name>A0ABP9Q578_9PSEU</name>
<feature type="transmembrane region" description="Helical" evidence="7">
    <location>
        <begin position="158"/>
        <end position="176"/>
    </location>
</feature>
<evidence type="ECO:0000256" key="3">
    <source>
        <dbReference type="ARBA" id="ARBA00022692"/>
    </source>
</evidence>
<sequence>MPRIVYALAMGVFAMTTSEFMVAGMLPQLAGGLGVSISAIGYLVSAYAVAMALGGPVISAAMARMSHTRALAVLLAAFLAGQVLGAVSTGYPVMVVSRLITGGAEAAFFGVGMTVALEAVPRQRAARASSVVFGGLMVSSVLGVPLSTYLAQWAGWRGAFWAVAGLVLLAGAAILLNMPGRGAAEAGTPEPLRTQLDQFRNRPLWAVYLTSLCYIGALFAATSYFAPLFTQLSGFSLAMVPVLLTGYGLAAVIGNAIIGRLADRFPTRVLAIGMGLLGTLLAGLALGASSQVVTLVCALGMGAVGMPLNSATIARRMRVAPNGPLINTVGASMVNVGIAVGPALGGIAIDAGLGLTSPVWVGVGFATLGLASLLYRANARTERAPGSAPAGDTANAVDRAPVPALQSTGGTSTDRTQPVACRDN</sequence>
<proteinExistence type="predicted"/>
<evidence type="ECO:0000259" key="8">
    <source>
        <dbReference type="PROSITE" id="PS50850"/>
    </source>
</evidence>
<evidence type="ECO:0000256" key="6">
    <source>
        <dbReference type="SAM" id="MobiDB-lite"/>
    </source>
</evidence>